<comment type="caution">
    <text evidence="1">The sequence shown here is derived from an EMBL/GenBank/DDBJ whole genome shotgun (WGS) entry which is preliminary data.</text>
</comment>
<reference evidence="1" key="1">
    <citation type="journal article" date="2015" name="Nature">
        <title>Complex archaea that bridge the gap between prokaryotes and eukaryotes.</title>
        <authorList>
            <person name="Spang A."/>
            <person name="Saw J.H."/>
            <person name="Jorgensen S.L."/>
            <person name="Zaremba-Niedzwiedzka K."/>
            <person name="Martijn J."/>
            <person name="Lind A.E."/>
            <person name="van Eijk R."/>
            <person name="Schleper C."/>
            <person name="Guy L."/>
            <person name="Ettema T.J."/>
        </authorList>
    </citation>
    <scope>NUCLEOTIDE SEQUENCE</scope>
</reference>
<gene>
    <name evidence="1" type="ORF">LCGC14_1421670</name>
</gene>
<name>A0A0F9MSX2_9ZZZZ</name>
<dbReference type="EMBL" id="LAZR01009492">
    <property type="protein sequence ID" value="KKM72327.1"/>
    <property type="molecule type" value="Genomic_DNA"/>
</dbReference>
<sequence>MAASGYMTELDTESIWDASFDTTRFDKINIRIAEQLNFWVNDDSTIQVTNAAVTPQLEQLSEEILLDIVQSSKSYAVEKPWDFIQALVSRVSTRILANYDPLLKKIRSLPHHRIAFLPLCLHNA</sequence>
<dbReference type="AlphaFoldDB" id="A0A0F9MSX2"/>
<proteinExistence type="predicted"/>
<evidence type="ECO:0000313" key="1">
    <source>
        <dbReference type="EMBL" id="KKM72327.1"/>
    </source>
</evidence>
<protein>
    <submittedName>
        <fullName evidence="1">Uncharacterized protein</fullName>
    </submittedName>
</protein>
<accession>A0A0F9MSX2</accession>
<organism evidence="1">
    <name type="scientific">marine sediment metagenome</name>
    <dbReference type="NCBI Taxonomy" id="412755"/>
    <lineage>
        <taxon>unclassified sequences</taxon>
        <taxon>metagenomes</taxon>
        <taxon>ecological metagenomes</taxon>
    </lineage>
</organism>